<dbReference type="KEGG" id="mpt:Mpe_A1793"/>
<dbReference type="HOGENOM" id="CLU_015730_1_0_4"/>
<dbReference type="InterPro" id="IPR050321">
    <property type="entry name" value="Glycosyltr_2/OpgH_subfam"/>
</dbReference>
<keyword evidence="11 12" id="KW-0472">Membrane</keyword>
<keyword evidence="8" id="KW-0808">Transferase</keyword>
<evidence type="ECO:0000256" key="8">
    <source>
        <dbReference type="ARBA" id="ARBA00022679"/>
    </source>
</evidence>
<dbReference type="EMBL" id="CP000555">
    <property type="protein sequence ID" value="ABM94752.1"/>
    <property type="molecule type" value="Genomic_DNA"/>
</dbReference>
<comment type="subcellular location">
    <subcellularLocation>
        <location evidence="1">Cell inner membrane</location>
        <topology evidence="1">Multi-pass membrane protein</topology>
    </subcellularLocation>
</comment>
<dbReference type="SUPFAM" id="SSF53448">
    <property type="entry name" value="Nucleotide-diphospho-sugar transferases"/>
    <property type="match status" value="1"/>
</dbReference>
<dbReference type="PANTHER" id="PTHR43867">
    <property type="entry name" value="CELLULOSE SYNTHASE CATALYTIC SUBUNIT A [UDP-FORMING]"/>
    <property type="match status" value="1"/>
</dbReference>
<gene>
    <name evidence="14" type="ordered locus">Mpe_A1793</name>
</gene>
<evidence type="ECO:0000256" key="6">
    <source>
        <dbReference type="ARBA" id="ARBA00022519"/>
    </source>
</evidence>
<protein>
    <recommendedName>
        <fullName evidence="4">Glucans biosynthesis glucosyltransferase H</fullName>
    </recommendedName>
</protein>
<evidence type="ECO:0000256" key="5">
    <source>
        <dbReference type="ARBA" id="ARBA00022475"/>
    </source>
</evidence>
<dbReference type="InterPro" id="IPR029044">
    <property type="entry name" value="Nucleotide-diphossugar_trans"/>
</dbReference>
<name>A2SGR3_METPP</name>
<feature type="domain" description="Glycosyltransferase 2-like" evidence="13">
    <location>
        <begin position="225"/>
        <end position="449"/>
    </location>
</feature>
<dbReference type="InterPro" id="IPR001173">
    <property type="entry name" value="Glyco_trans_2-like"/>
</dbReference>
<evidence type="ECO:0000256" key="2">
    <source>
        <dbReference type="ARBA" id="ARBA00005001"/>
    </source>
</evidence>
<reference evidence="14 15" key="1">
    <citation type="journal article" date="2007" name="J. Bacteriol.">
        <title>Whole-genome analysis of the methyl tert-butyl ether-degrading beta-proteobacterium Methylibium petroleiphilum PM1.</title>
        <authorList>
            <person name="Kane S.R."/>
            <person name="Chakicherla A.Y."/>
            <person name="Chain P.S.G."/>
            <person name="Schmidt R."/>
            <person name="Shin M.W."/>
            <person name="Legler T.C."/>
            <person name="Scow K.M."/>
            <person name="Larimer F.W."/>
            <person name="Lucas S.M."/>
            <person name="Richardson P.M."/>
            <person name="Hristova K.R."/>
        </authorList>
    </citation>
    <scope>NUCLEOTIDE SEQUENCE [LARGE SCALE GENOMIC DNA]</scope>
    <source>
        <strain evidence="15">ATCC BAA-1232 / LMG 22953 / PM1</strain>
    </source>
</reference>
<dbReference type="NCBIfam" id="NF003960">
    <property type="entry name" value="PRK05454.2-3"/>
    <property type="match status" value="1"/>
</dbReference>
<dbReference type="Pfam" id="PF13632">
    <property type="entry name" value="Glyco_trans_2_3"/>
    <property type="match status" value="1"/>
</dbReference>
<evidence type="ECO:0000256" key="3">
    <source>
        <dbReference type="ARBA" id="ARBA00009337"/>
    </source>
</evidence>
<dbReference type="GO" id="GO:0016758">
    <property type="term" value="F:hexosyltransferase activity"/>
    <property type="evidence" value="ECO:0007669"/>
    <property type="project" value="TreeGrafter"/>
</dbReference>
<evidence type="ECO:0000256" key="9">
    <source>
        <dbReference type="ARBA" id="ARBA00022692"/>
    </source>
</evidence>
<dbReference type="CDD" id="cd04191">
    <property type="entry name" value="Glucan_BSP_MdoH"/>
    <property type="match status" value="1"/>
</dbReference>
<keyword evidence="5" id="KW-1003">Cell membrane</keyword>
<accession>A2SGR3</accession>
<feature type="transmembrane region" description="Helical" evidence="12">
    <location>
        <begin position="41"/>
        <end position="57"/>
    </location>
</feature>
<evidence type="ECO:0000256" key="10">
    <source>
        <dbReference type="ARBA" id="ARBA00022989"/>
    </source>
</evidence>
<dbReference type="Gene3D" id="3.90.550.10">
    <property type="entry name" value="Spore Coat Polysaccharide Biosynthesis Protein SpsA, Chain A"/>
    <property type="match status" value="1"/>
</dbReference>
<dbReference type="Proteomes" id="UP000000366">
    <property type="component" value="Chromosome"/>
</dbReference>
<dbReference type="RefSeq" id="WP_011829389.1">
    <property type="nucleotide sequence ID" value="NC_008825.1"/>
</dbReference>
<feature type="transmembrane region" description="Helical" evidence="12">
    <location>
        <begin position="77"/>
        <end position="98"/>
    </location>
</feature>
<dbReference type="NCBIfam" id="NF003958">
    <property type="entry name" value="PRK05454.2-1"/>
    <property type="match status" value="1"/>
</dbReference>
<sequence>MTPEPWTGVPAGLGRLFSARGDRETQPAPAWLAAATARRRLLLALVIGSAGLATAVLDGAAGPGHSGPWAVLQTGLFALLFAWVAAGCVTAVMGYVSLRRGDHHALSPEDVAGRPIAEDARTAVVMPICNEDIATVVAGLRATIESLSRAGSFDRFDVYMLSDTGDLTLRDAELAAWRGLREALAADGYDSSRIYYRWRQRRTKRKAGNVADFCRRWGRDYRYMVVLDADSVMSGDALLTMVRLMEAQPKAGIIQTAPRSCGHDSLHARLQQFSGRVTGPLFSAGLRFWQLGESHYWGHNAILRVEPFMKHCALAKLPGKGGLSGEILSHDFVEAALMRRAGYEVWLLPELDGSYEQAPPHLIDELTRDRRWCQGNLQNARLVAEPGFAGVHRAMFVTGAMSYVASPIWLAFVLLGVLPWFAGDGLQAATEGAGLPLAQMMLWSATLALLLVPRVLAVLLVIRRRQEAGYGGRQTLVTSALLEALMSAVQAPVRMVAHSIFVLGALTGLKLNWKSPSREATAVGWREAIGRFGVIGAIVAAALAWWLAGQPGEAWRVLPLALPLVLAVPLAVLTSRSEFGLAWRRRGWLLIPEESRAPAVLQAAWRYAGVVRPTISAPAPAGVRNDVALRGSGAATWQRRALATVGLAMATGVAVIPQTVATGGLSHSDLAAMRIVMQASSPSAAPRVLGALPVRRVSTMPADSVRYPVVRRSATRT</sequence>
<proteinExistence type="inferred from homology"/>
<feature type="transmembrane region" description="Helical" evidence="12">
    <location>
        <begin position="403"/>
        <end position="422"/>
    </location>
</feature>
<organism evidence="14 15">
    <name type="scientific">Methylibium petroleiphilum (strain ATCC BAA-1232 / LMG 22953 / PM1)</name>
    <dbReference type="NCBI Taxonomy" id="420662"/>
    <lineage>
        <taxon>Bacteria</taxon>
        <taxon>Pseudomonadati</taxon>
        <taxon>Pseudomonadota</taxon>
        <taxon>Betaproteobacteria</taxon>
        <taxon>Burkholderiales</taxon>
        <taxon>Sphaerotilaceae</taxon>
        <taxon>Methylibium</taxon>
    </lineage>
</organism>
<keyword evidence="6" id="KW-0997">Cell inner membrane</keyword>
<evidence type="ECO:0000313" key="15">
    <source>
        <dbReference type="Proteomes" id="UP000000366"/>
    </source>
</evidence>
<dbReference type="NCBIfam" id="NF003962">
    <property type="entry name" value="PRK05454.2-5"/>
    <property type="match status" value="1"/>
</dbReference>
<feature type="transmembrane region" description="Helical" evidence="12">
    <location>
        <begin position="528"/>
        <end position="548"/>
    </location>
</feature>
<evidence type="ECO:0000259" key="13">
    <source>
        <dbReference type="Pfam" id="PF13632"/>
    </source>
</evidence>
<comment type="pathway">
    <text evidence="2">Glycan metabolism; osmoregulated periplasmic glucan (OPG) biosynthesis.</text>
</comment>
<evidence type="ECO:0000256" key="4">
    <source>
        <dbReference type="ARBA" id="ARBA00020585"/>
    </source>
</evidence>
<dbReference type="eggNOG" id="COG2943">
    <property type="taxonomic scope" value="Bacteria"/>
</dbReference>
<feature type="transmembrane region" description="Helical" evidence="12">
    <location>
        <begin position="442"/>
        <end position="462"/>
    </location>
</feature>
<evidence type="ECO:0000313" key="14">
    <source>
        <dbReference type="EMBL" id="ABM94752.1"/>
    </source>
</evidence>
<dbReference type="STRING" id="420662.Mpe_A1793"/>
<evidence type="ECO:0000256" key="7">
    <source>
        <dbReference type="ARBA" id="ARBA00022676"/>
    </source>
</evidence>
<evidence type="ECO:0000256" key="11">
    <source>
        <dbReference type="ARBA" id="ARBA00023136"/>
    </source>
</evidence>
<keyword evidence="10 12" id="KW-1133">Transmembrane helix</keyword>
<keyword evidence="15" id="KW-1185">Reference proteome</keyword>
<feature type="transmembrane region" description="Helical" evidence="12">
    <location>
        <begin position="554"/>
        <end position="575"/>
    </location>
</feature>
<dbReference type="GO" id="GO:0005886">
    <property type="term" value="C:plasma membrane"/>
    <property type="evidence" value="ECO:0007669"/>
    <property type="project" value="UniProtKB-SubCell"/>
</dbReference>
<comment type="similarity">
    <text evidence="3">Belongs to the glycosyltransferase 2 family. OpgH subfamily.</text>
</comment>
<dbReference type="PANTHER" id="PTHR43867:SF5">
    <property type="entry name" value="GLUCANS BIOSYNTHESIS GLUCOSYLTRANSFERASE H"/>
    <property type="match status" value="1"/>
</dbReference>
<keyword evidence="9 12" id="KW-0812">Transmembrane</keyword>
<keyword evidence="7" id="KW-0328">Glycosyltransferase</keyword>
<evidence type="ECO:0000256" key="12">
    <source>
        <dbReference type="SAM" id="Phobius"/>
    </source>
</evidence>
<evidence type="ECO:0000256" key="1">
    <source>
        <dbReference type="ARBA" id="ARBA00004429"/>
    </source>
</evidence>
<dbReference type="CAZy" id="GT2">
    <property type="family name" value="Glycosyltransferase Family 2"/>
</dbReference>
<dbReference type="AlphaFoldDB" id="A2SGR3"/>